<keyword evidence="4" id="KW-1185">Reference proteome</keyword>
<dbReference type="SMART" id="SM00422">
    <property type="entry name" value="HTH_MERR"/>
    <property type="match status" value="1"/>
</dbReference>
<gene>
    <name evidence="3" type="ORF">EV138_3562</name>
</gene>
<name>A0A4R7TCY0_9ACTN</name>
<dbReference type="InterPro" id="IPR047057">
    <property type="entry name" value="MerR_fam"/>
</dbReference>
<dbReference type="CDD" id="cd04780">
    <property type="entry name" value="HTH_MerR-like_sg5"/>
    <property type="match status" value="1"/>
</dbReference>
<dbReference type="InterPro" id="IPR009061">
    <property type="entry name" value="DNA-bd_dom_put_sf"/>
</dbReference>
<dbReference type="OrthoDB" id="5242095at2"/>
<evidence type="ECO:0000256" key="1">
    <source>
        <dbReference type="ARBA" id="ARBA00023125"/>
    </source>
</evidence>
<evidence type="ECO:0000259" key="2">
    <source>
        <dbReference type="PROSITE" id="PS50937"/>
    </source>
</evidence>
<accession>A0A4R7TCY0</accession>
<proteinExistence type="predicted"/>
<keyword evidence="1 3" id="KW-0238">DNA-binding</keyword>
<dbReference type="AlphaFoldDB" id="A0A4R7TCY0"/>
<sequence>MRIAELSRISGVPVPTIKYYLRENLLPPGELTSPNQASYGDLHVRRLRLVRALVDLAGVPVAQVKEVLDGLDSDTLSLHDQIGRAHRAITARRQLASHPPEAATDAATAQVEALIDSRGWKVAPDAPALTTLIETIAVMRSLDQDHLVGLLETYADAVEKFTTLELAAVTSRPDRATPDQIAESVIIGTILGETLISTLRLLSQESTSAHRWTQPPGTGTTTP</sequence>
<dbReference type="Proteomes" id="UP000295151">
    <property type="component" value="Unassembled WGS sequence"/>
</dbReference>
<dbReference type="SUPFAM" id="SSF46955">
    <property type="entry name" value="Putative DNA-binding domain"/>
    <property type="match status" value="1"/>
</dbReference>
<dbReference type="Gene3D" id="1.10.1660.10">
    <property type="match status" value="1"/>
</dbReference>
<comment type="caution">
    <text evidence="3">The sequence shown here is derived from an EMBL/GenBank/DDBJ whole genome shotgun (WGS) entry which is preliminary data.</text>
</comment>
<reference evidence="3 4" key="1">
    <citation type="submission" date="2019-03" db="EMBL/GenBank/DDBJ databases">
        <title>Genomic Encyclopedia of Type Strains, Phase III (KMG-III): the genomes of soil and plant-associated and newly described type strains.</title>
        <authorList>
            <person name="Whitman W."/>
        </authorList>
    </citation>
    <scope>NUCLEOTIDE SEQUENCE [LARGE SCALE GENOMIC DNA]</scope>
    <source>
        <strain evidence="3 4">VKM Ac-2575</strain>
    </source>
</reference>
<dbReference type="PROSITE" id="PS50937">
    <property type="entry name" value="HTH_MERR_2"/>
    <property type="match status" value="1"/>
</dbReference>
<dbReference type="RefSeq" id="WP_133979966.1">
    <property type="nucleotide sequence ID" value="NZ_SOCE01000001.1"/>
</dbReference>
<protein>
    <submittedName>
        <fullName evidence="3">DNA-binding transcriptional MerR regulator</fullName>
    </submittedName>
</protein>
<dbReference type="Pfam" id="PF13411">
    <property type="entry name" value="MerR_1"/>
    <property type="match status" value="1"/>
</dbReference>
<dbReference type="EMBL" id="SOCE01000001">
    <property type="protein sequence ID" value="TDU89981.1"/>
    <property type="molecule type" value="Genomic_DNA"/>
</dbReference>
<evidence type="ECO:0000313" key="3">
    <source>
        <dbReference type="EMBL" id="TDU89981.1"/>
    </source>
</evidence>
<organism evidence="3 4">
    <name type="scientific">Kribbella voronezhensis</name>
    <dbReference type="NCBI Taxonomy" id="2512212"/>
    <lineage>
        <taxon>Bacteria</taxon>
        <taxon>Bacillati</taxon>
        <taxon>Actinomycetota</taxon>
        <taxon>Actinomycetes</taxon>
        <taxon>Propionibacteriales</taxon>
        <taxon>Kribbellaceae</taxon>
        <taxon>Kribbella</taxon>
    </lineage>
</organism>
<evidence type="ECO:0000313" key="4">
    <source>
        <dbReference type="Proteomes" id="UP000295151"/>
    </source>
</evidence>
<dbReference type="GO" id="GO:0003677">
    <property type="term" value="F:DNA binding"/>
    <property type="evidence" value="ECO:0007669"/>
    <property type="project" value="UniProtKB-KW"/>
</dbReference>
<dbReference type="PRINTS" id="PR00040">
    <property type="entry name" value="HTHMERR"/>
</dbReference>
<dbReference type="GO" id="GO:0003700">
    <property type="term" value="F:DNA-binding transcription factor activity"/>
    <property type="evidence" value="ECO:0007669"/>
    <property type="project" value="InterPro"/>
</dbReference>
<dbReference type="PANTHER" id="PTHR30204:SF98">
    <property type="entry name" value="HTH-TYPE TRANSCRIPTIONAL REGULATOR ADHR"/>
    <property type="match status" value="1"/>
</dbReference>
<dbReference type="PANTHER" id="PTHR30204">
    <property type="entry name" value="REDOX-CYCLING DRUG-SENSING TRANSCRIPTIONAL ACTIVATOR SOXR"/>
    <property type="match status" value="1"/>
</dbReference>
<feature type="domain" description="HTH merR-type" evidence="2">
    <location>
        <begin position="1"/>
        <end position="70"/>
    </location>
</feature>
<dbReference type="InterPro" id="IPR000551">
    <property type="entry name" value="MerR-type_HTH_dom"/>
</dbReference>